<evidence type="ECO:0000259" key="2">
    <source>
        <dbReference type="Pfam" id="PF21027"/>
    </source>
</evidence>
<dbReference type="GO" id="GO:0016799">
    <property type="term" value="F:hydrolase activity, hydrolyzing N-glycosyl compounds"/>
    <property type="evidence" value="ECO:0007669"/>
    <property type="project" value="InterPro"/>
</dbReference>
<dbReference type="SUPFAM" id="SSF53590">
    <property type="entry name" value="Nucleoside hydrolase"/>
    <property type="match status" value="1"/>
</dbReference>
<sequence length="476" mass="52455">MSTHSRRAKPRIIVTTDPELDDLNSMLRLVLYSNEIDIAALVYSASQFHYSGDTANGVAPYRWPDPGDRMHIDIAVDAYEKAYDNLVRHDARYPLPADLRKLVAVGNVKNVGDMSEPTPGSDLVRDVLLGDAPGQVFAQAWGGTNTIARALLSIEEEFRGTERWDEIYALITSRTVITAFAEQDNTFAEYIRPRWPDLEFRDVATMAWGYFASSVVSEEDAVYLSPAWMRENVTTVGPIGAEYRVWGDGKQMADGFDEGDYFGLANPTKEDLEAQGYTVWCPIQPAGSWISEGDTSTFALHIDNGLRNWEHPSFGGWGGRQERDPDDPHRWRSVGDTGLGLAGPITDRGEVGQWFGAYQRDLAARLRWSVTPDYAGANHAPRVDPGGPVDRAVSAGERVELAFTVTDPDGDEVRIRAYVDENASTARARVELSESGALVTIDDDARTGSVTHVIIEATDSGEPMLTGYARFVLTVA</sequence>
<dbReference type="InterPro" id="IPR011483">
    <property type="entry name" value="Sde182_NH-like"/>
</dbReference>
<evidence type="ECO:0000259" key="1">
    <source>
        <dbReference type="Pfam" id="PF07632"/>
    </source>
</evidence>
<dbReference type="Pfam" id="PF21027">
    <property type="entry name" value="Sde0182_C"/>
    <property type="match status" value="1"/>
</dbReference>
<comment type="caution">
    <text evidence="3">The sequence shown here is derived from an EMBL/GenBank/DDBJ whole genome shotgun (WGS) entry which is preliminary data.</text>
</comment>
<name>A0A9D1YWJ7_9MICO</name>
<protein>
    <submittedName>
        <fullName evidence="3">DUF1593 domain-containing protein</fullName>
    </submittedName>
</protein>
<dbReference type="InterPro" id="IPR036452">
    <property type="entry name" value="Ribo_hydro-like"/>
</dbReference>
<dbReference type="AlphaFoldDB" id="A0A9D1YWJ7"/>
<reference evidence="3" key="2">
    <citation type="submission" date="2021-04" db="EMBL/GenBank/DDBJ databases">
        <authorList>
            <person name="Gilroy R."/>
        </authorList>
    </citation>
    <scope>NUCLEOTIDE SEQUENCE</scope>
    <source>
        <strain evidence="3">ChiGjej1B1-98</strain>
    </source>
</reference>
<dbReference type="GO" id="GO:0005975">
    <property type="term" value="P:carbohydrate metabolic process"/>
    <property type="evidence" value="ECO:0007669"/>
    <property type="project" value="UniProtKB-ARBA"/>
</dbReference>
<evidence type="ECO:0000313" key="3">
    <source>
        <dbReference type="EMBL" id="HIY67134.1"/>
    </source>
</evidence>
<feature type="domain" description="Cellulose-binding Sde182 nucleoside hydrolase-like" evidence="1">
    <location>
        <begin position="11"/>
        <end position="320"/>
    </location>
</feature>
<dbReference type="EMBL" id="DXDC01000385">
    <property type="protein sequence ID" value="HIY67134.1"/>
    <property type="molecule type" value="Genomic_DNA"/>
</dbReference>
<gene>
    <name evidence="3" type="ORF">H9830_12765</name>
</gene>
<dbReference type="InterPro" id="IPR048527">
    <property type="entry name" value="Sde182_C"/>
</dbReference>
<dbReference type="Proteomes" id="UP000824005">
    <property type="component" value="Unassembled WGS sequence"/>
</dbReference>
<reference evidence="3" key="1">
    <citation type="journal article" date="2021" name="PeerJ">
        <title>Extensive microbial diversity within the chicken gut microbiome revealed by metagenomics and culture.</title>
        <authorList>
            <person name="Gilroy R."/>
            <person name="Ravi A."/>
            <person name="Getino M."/>
            <person name="Pursley I."/>
            <person name="Horton D.L."/>
            <person name="Alikhan N.F."/>
            <person name="Baker D."/>
            <person name="Gharbi K."/>
            <person name="Hall N."/>
            <person name="Watson M."/>
            <person name="Adriaenssens E.M."/>
            <person name="Foster-Nyarko E."/>
            <person name="Jarju S."/>
            <person name="Secka A."/>
            <person name="Antonio M."/>
            <person name="Oren A."/>
            <person name="Chaudhuri R.R."/>
            <person name="La Ragione R."/>
            <person name="Hildebrand F."/>
            <person name="Pallen M.J."/>
        </authorList>
    </citation>
    <scope>NUCLEOTIDE SEQUENCE</scope>
    <source>
        <strain evidence="3">ChiGjej1B1-98</strain>
    </source>
</reference>
<accession>A0A9D1YWJ7</accession>
<organism evidence="3 4">
    <name type="scientific">Candidatus Agrococcus pullicola</name>
    <dbReference type="NCBI Taxonomy" id="2838429"/>
    <lineage>
        <taxon>Bacteria</taxon>
        <taxon>Bacillati</taxon>
        <taxon>Actinomycetota</taxon>
        <taxon>Actinomycetes</taxon>
        <taxon>Micrococcales</taxon>
        <taxon>Microbacteriaceae</taxon>
        <taxon>Agrococcus</taxon>
    </lineage>
</organism>
<dbReference type="Pfam" id="PF07632">
    <property type="entry name" value="Sde182_NH-like"/>
    <property type="match status" value="1"/>
</dbReference>
<feature type="domain" description="Cellulose-binding Sde182 C-terminal" evidence="2">
    <location>
        <begin position="403"/>
        <end position="475"/>
    </location>
</feature>
<proteinExistence type="predicted"/>
<dbReference type="Gene3D" id="2.60.40.10">
    <property type="entry name" value="Immunoglobulins"/>
    <property type="match status" value="1"/>
</dbReference>
<dbReference type="InterPro" id="IPR013783">
    <property type="entry name" value="Ig-like_fold"/>
</dbReference>
<dbReference type="Gene3D" id="3.90.245.10">
    <property type="entry name" value="Ribonucleoside hydrolase-like"/>
    <property type="match status" value="1"/>
</dbReference>
<evidence type="ECO:0000313" key="4">
    <source>
        <dbReference type="Proteomes" id="UP000824005"/>
    </source>
</evidence>